<feature type="transmembrane region" description="Helical" evidence="1">
    <location>
        <begin position="9"/>
        <end position="27"/>
    </location>
</feature>
<dbReference type="GeneID" id="94440774"/>
<keyword evidence="1" id="KW-1133">Transmembrane helix</keyword>
<sequence>MMEKKLKEAEFALLLMLLGLPCLLRIYMVNINIFWLLLAIIDAASAQYLDEAYIVKHMEEITATARGKRVRFYIIAIMVGYLLIGFKSFSLMLILLVNDVVISMLSALKIFFNKSR</sequence>
<dbReference type="Proteomes" id="UP000247612">
    <property type="component" value="Unassembled WGS sequence"/>
</dbReference>
<gene>
    <name evidence="2" type="ORF">DES51_11460</name>
</gene>
<accession>A0A318KLN1</accession>
<name>A0A318KLN1_9FIRM</name>
<feature type="transmembrane region" description="Helical" evidence="1">
    <location>
        <begin position="70"/>
        <end position="86"/>
    </location>
</feature>
<comment type="caution">
    <text evidence="2">The sequence shown here is derived from an EMBL/GenBank/DDBJ whole genome shotgun (WGS) entry which is preliminary data.</text>
</comment>
<dbReference type="OrthoDB" id="9908037at2"/>
<dbReference type="STRING" id="1034346.GCA_000313565_01845"/>
<dbReference type="AlphaFoldDB" id="A0A318KLN1"/>
<organism evidence="2 3">
    <name type="scientific">Dielma fastidiosa</name>
    <dbReference type="NCBI Taxonomy" id="1034346"/>
    <lineage>
        <taxon>Bacteria</taxon>
        <taxon>Bacillati</taxon>
        <taxon>Bacillota</taxon>
        <taxon>Erysipelotrichia</taxon>
        <taxon>Erysipelotrichales</taxon>
        <taxon>Erysipelotrichaceae</taxon>
        <taxon>Dielma</taxon>
    </lineage>
</organism>
<evidence type="ECO:0000313" key="2">
    <source>
        <dbReference type="EMBL" id="PXX76205.1"/>
    </source>
</evidence>
<dbReference type="RefSeq" id="WP_022938150.1">
    <property type="nucleotide sequence ID" value="NZ_CABKRQ010000004.1"/>
</dbReference>
<keyword evidence="1" id="KW-0812">Transmembrane</keyword>
<reference evidence="2 3" key="1">
    <citation type="submission" date="2018-05" db="EMBL/GenBank/DDBJ databases">
        <title>Genomic Encyclopedia of Type Strains, Phase IV (KMG-IV): sequencing the most valuable type-strain genomes for metagenomic binning, comparative biology and taxonomic classification.</title>
        <authorList>
            <person name="Goeker M."/>
        </authorList>
    </citation>
    <scope>NUCLEOTIDE SEQUENCE [LARGE SCALE GENOMIC DNA]</scope>
    <source>
        <strain evidence="2 3">JC118</strain>
    </source>
</reference>
<dbReference type="EMBL" id="QJKH01000014">
    <property type="protein sequence ID" value="PXX76205.1"/>
    <property type="molecule type" value="Genomic_DNA"/>
</dbReference>
<evidence type="ECO:0000313" key="3">
    <source>
        <dbReference type="Proteomes" id="UP000247612"/>
    </source>
</evidence>
<evidence type="ECO:0000256" key="1">
    <source>
        <dbReference type="SAM" id="Phobius"/>
    </source>
</evidence>
<protein>
    <submittedName>
        <fullName evidence="2">Uncharacterized protein</fullName>
    </submittedName>
</protein>
<keyword evidence="1" id="KW-0472">Membrane</keyword>
<keyword evidence="3" id="KW-1185">Reference proteome</keyword>
<proteinExistence type="predicted"/>